<dbReference type="SUPFAM" id="SSF56112">
    <property type="entry name" value="Protein kinase-like (PK-like)"/>
    <property type="match status" value="1"/>
</dbReference>
<name>A0A6A6R2Q1_9PEZI</name>
<evidence type="ECO:0000313" key="2">
    <source>
        <dbReference type="Proteomes" id="UP000799750"/>
    </source>
</evidence>
<keyword evidence="2" id="KW-1185">Reference proteome</keyword>
<organism evidence="1 2">
    <name type="scientific">Lophium mytilinum</name>
    <dbReference type="NCBI Taxonomy" id="390894"/>
    <lineage>
        <taxon>Eukaryota</taxon>
        <taxon>Fungi</taxon>
        <taxon>Dikarya</taxon>
        <taxon>Ascomycota</taxon>
        <taxon>Pezizomycotina</taxon>
        <taxon>Dothideomycetes</taxon>
        <taxon>Pleosporomycetidae</taxon>
        <taxon>Mytilinidiales</taxon>
        <taxon>Mytilinidiaceae</taxon>
        <taxon>Lophium</taxon>
    </lineage>
</organism>
<dbReference type="PANTHER" id="PTHR37542:SF1">
    <property type="entry name" value="PRION-INHIBITION AND PROPAGATION HELO DOMAIN-CONTAINING PROTEIN"/>
    <property type="match status" value="1"/>
</dbReference>
<dbReference type="AlphaFoldDB" id="A0A6A6R2Q1"/>
<dbReference type="PANTHER" id="PTHR37542">
    <property type="entry name" value="HELO DOMAIN-CONTAINING PROTEIN-RELATED"/>
    <property type="match status" value="1"/>
</dbReference>
<dbReference type="Proteomes" id="UP000799750">
    <property type="component" value="Unassembled WGS sequence"/>
</dbReference>
<dbReference type="EMBL" id="MU004185">
    <property type="protein sequence ID" value="KAF2499005.1"/>
    <property type="molecule type" value="Genomic_DNA"/>
</dbReference>
<evidence type="ECO:0000313" key="1">
    <source>
        <dbReference type="EMBL" id="KAF2499005.1"/>
    </source>
</evidence>
<dbReference type="InterPro" id="IPR011009">
    <property type="entry name" value="Kinase-like_dom_sf"/>
</dbReference>
<sequence>MAELALAVVGAVDVCIRSAHEVKEICQRFRAHDREIEEKTVLVDAIWIRIESQMRFLSKISESLEKELARSQLNLLHILEGKLRQAITQLALENSVNDMNDRSPKQRITDFLKKWKWAIKNSLRELVIELEAWQSRFDPTWYLMILNSNKIMDLELRQANRELANEPNMQMDFLKNQLNPLTNMWKLRSATHPDYRARLYLEWATLENSKDIPIMFSTARAIIRENGGQTRLYVSEAVTSPDGSHGPLDFTKIKADVESLAGILQQIDPSTFGLLSCRGLVRHRESATKAVNGVELLYGTPQNSAVPASLRGLLLDRSFGASLNSLMRIAKQLIRSVSFVHTSGFVHKNIRPENILVFPSRDSLLGMNQPLGDPAWYRNLYRHPERQGTNVMNRYVMQHDIYSLGVCLLEIGLWQSFVHYPGLNPTAAPVTPASSEIQICDADFEAAHLSTRLRTKEQLVGMAKRKLPSRCGDVYTEVVTSCLECLDPRNEMFGDANQEDKDGILVGIRFIEQILARINGISI</sequence>
<dbReference type="OrthoDB" id="1911848at2759"/>
<accession>A0A6A6R2Q1</accession>
<proteinExistence type="predicted"/>
<protein>
    <recommendedName>
        <fullName evidence="3">Protein kinase domain-containing protein</fullName>
    </recommendedName>
</protein>
<dbReference type="Gene3D" id="1.10.510.10">
    <property type="entry name" value="Transferase(Phosphotransferase) domain 1"/>
    <property type="match status" value="1"/>
</dbReference>
<gene>
    <name evidence="1" type="ORF">BU16DRAFT_571221</name>
</gene>
<evidence type="ECO:0008006" key="3">
    <source>
        <dbReference type="Google" id="ProtNLM"/>
    </source>
</evidence>
<reference evidence="1" key="1">
    <citation type="journal article" date="2020" name="Stud. Mycol.">
        <title>101 Dothideomycetes genomes: a test case for predicting lifestyles and emergence of pathogens.</title>
        <authorList>
            <person name="Haridas S."/>
            <person name="Albert R."/>
            <person name="Binder M."/>
            <person name="Bloem J."/>
            <person name="Labutti K."/>
            <person name="Salamov A."/>
            <person name="Andreopoulos B."/>
            <person name="Baker S."/>
            <person name="Barry K."/>
            <person name="Bills G."/>
            <person name="Bluhm B."/>
            <person name="Cannon C."/>
            <person name="Castanera R."/>
            <person name="Culley D."/>
            <person name="Daum C."/>
            <person name="Ezra D."/>
            <person name="Gonzalez J."/>
            <person name="Henrissat B."/>
            <person name="Kuo A."/>
            <person name="Liang C."/>
            <person name="Lipzen A."/>
            <person name="Lutzoni F."/>
            <person name="Magnuson J."/>
            <person name="Mondo S."/>
            <person name="Nolan M."/>
            <person name="Ohm R."/>
            <person name="Pangilinan J."/>
            <person name="Park H.-J."/>
            <person name="Ramirez L."/>
            <person name="Alfaro M."/>
            <person name="Sun H."/>
            <person name="Tritt A."/>
            <person name="Yoshinaga Y."/>
            <person name="Zwiers L.-H."/>
            <person name="Turgeon B."/>
            <person name="Goodwin S."/>
            <person name="Spatafora J."/>
            <person name="Crous P."/>
            <person name="Grigoriev I."/>
        </authorList>
    </citation>
    <scope>NUCLEOTIDE SEQUENCE</scope>
    <source>
        <strain evidence="1">CBS 269.34</strain>
    </source>
</reference>